<dbReference type="AlphaFoldDB" id="A0AAW0JY42"/>
<gene>
    <name evidence="2" type="primary">GASA14_2</name>
    <name evidence="2" type="ORF">CFP56_027159</name>
</gene>
<reference evidence="2 3" key="1">
    <citation type="journal article" date="2018" name="Sci. Data">
        <title>The draft genome sequence of cork oak.</title>
        <authorList>
            <person name="Ramos A.M."/>
            <person name="Usie A."/>
            <person name="Barbosa P."/>
            <person name="Barros P.M."/>
            <person name="Capote T."/>
            <person name="Chaves I."/>
            <person name="Simoes F."/>
            <person name="Abreu I."/>
            <person name="Carrasquinho I."/>
            <person name="Faro C."/>
            <person name="Guimaraes J.B."/>
            <person name="Mendonca D."/>
            <person name="Nobrega F."/>
            <person name="Rodrigues L."/>
            <person name="Saibo N.J.M."/>
            <person name="Varela M.C."/>
            <person name="Egas C."/>
            <person name="Matos J."/>
            <person name="Miguel C.M."/>
            <person name="Oliveira M.M."/>
            <person name="Ricardo C.P."/>
            <person name="Goncalves S."/>
        </authorList>
    </citation>
    <scope>NUCLEOTIDE SEQUENCE [LARGE SCALE GENOMIC DNA]</scope>
    <source>
        <strain evidence="3">cv. HL8</strain>
    </source>
</reference>
<name>A0AAW0JY42_QUESU</name>
<dbReference type="PANTHER" id="PTHR23201">
    <property type="entry name" value="EXTENSIN, PROLINE-RICH PROTEIN"/>
    <property type="match status" value="1"/>
</dbReference>
<dbReference type="PANTHER" id="PTHR23201:SF53">
    <property type="entry name" value="GIBBERELLIN-REGULATED PROTEIN 14"/>
    <property type="match status" value="1"/>
</dbReference>
<comment type="similarity">
    <text evidence="1">Belongs to the GASA family.</text>
</comment>
<comment type="caution">
    <text evidence="2">The sequence shown here is derived from an EMBL/GenBank/DDBJ whole genome shotgun (WGS) entry which is preliminary data.</text>
</comment>
<evidence type="ECO:0000256" key="1">
    <source>
        <dbReference type="ARBA" id="ARBA00010582"/>
    </source>
</evidence>
<sequence>MRACTACCARCKCVPPGTYGNREKCGECYNETTAHGKRYKCP</sequence>
<accession>A0AAW0JY42</accession>
<dbReference type="Proteomes" id="UP000237347">
    <property type="component" value="Unassembled WGS sequence"/>
</dbReference>
<keyword evidence="3" id="KW-1185">Reference proteome</keyword>
<dbReference type="InterPro" id="IPR003854">
    <property type="entry name" value="GASA"/>
</dbReference>
<dbReference type="Pfam" id="PF02704">
    <property type="entry name" value="GASA"/>
    <property type="match status" value="1"/>
</dbReference>
<evidence type="ECO:0000313" key="2">
    <source>
        <dbReference type="EMBL" id="KAK7831667.1"/>
    </source>
</evidence>
<dbReference type="EMBL" id="PKMF04000439">
    <property type="protein sequence ID" value="KAK7831667.1"/>
    <property type="molecule type" value="Genomic_DNA"/>
</dbReference>
<organism evidence="2 3">
    <name type="scientific">Quercus suber</name>
    <name type="common">Cork oak</name>
    <dbReference type="NCBI Taxonomy" id="58331"/>
    <lineage>
        <taxon>Eukaryota</taxon>
        <taxon>Viridiplantae</taxon>
        <taxon>Streptophyta</taxon>
        <taxon>Embryophyta</taxon>
        <taxon>Tracheophyta</taxon>
        <taxon>Spermatophyta</taxon>
        <taxon>Magnoliopsida</taxon>
        <taxon>eudicotyledons</taxon>
        <taxon>Gunneridae</taxon>
        <taxon>Pentapetalae</taxon>
        <taxon>rosids</taxon>
        <taxon>fabids</taxon>
        <taxon>Fagales</taxon>
        <taxon>Fagaceae</taxon>
        <taxon>Quercus</taxon>
    </lineage>
</organism>
<protein>
    <submittedName>
        <fullName evidence="2">Gibberellin-regulated protein 14</fullName>
    </submittedName>
</protein>
<proteinExistence type="inferred from homology"/>
<evidence type="ECO:0000313" key="3">
    <source>
        <dbReference type="Proteomes" id="UP000237347"/>
    </source>
</evidence>